<protein>
    <submittedName>
        <fullName evidence="1">Uncharacterized protein</fullName>
    </submittedName>
</protein>
<sequence>MKKLRLIVNNDKKLTDFDTINDKDLLVNPAIPALLQQLQHLMLDCPEEEMDTITFKTMDYNLHGMLSAIVFDWEDPTDEEFDVYYSLTGYAIYNEHIVSIPTISVILSNMEKWDIKELKAWILEKDQIVYANEIAEMENE</sequence>
<organism evidence="1 2">
    <name type="scientific">Cytobacillus kochii</name>
    <dbReference type="NCBI Taxonomy" id="859143"/>
    <lineage>
        <taxon>Bacteria</taxon>
        <taxon>Bacillati</taxon>
        <taxon>Bacillota</taxon>
        <taxon>Bacilli</taxon>
        <taxon>Bacillales</taxon>
        <taxon>Bacillaceae</taxon>
        <taxon>Cytobacillus</taxon>
    </lineage>
</organism>
<dbReference type="KEGG" id="bko:CKF48_18280"/>
<dbReference type="Proteomes" id="UP000215137">
    <property type="component" value="Chromosome"/>
</dbReference>
<dbReference type="AlphaFoldDB" id="A0A248TLQ1"/>
<dbReference type="EMBL" id="CP022983">
    <property type="protein sequence ID" value="ASV69075.1"/>
    <property type="molecule type" value="Genomic_DNA"/>
</dbReference>
<name>A0A248TLQ1_9BACI</name>
<gene>
    <name evidence="1" type="ORF">CKF48_18280</name>
</gene>
<keyword evidence="2" id="KW-1185">Reference proteome</keyword>
<accession>A0A248TLQ1</accession>
<reference evidence="1 2" key="1">
    <citation type="submission" date="2017-08" db="EMBL/GenBank/DDBJ databases">
        <title>Complete Genome Sequence of Bacillus kochii Oregon-R-modENCODE STRAIN BDGP4, isolated from Drosophila melanogaster gut.</title>
        <authorList>
            <person name="Wan K.H."/>
            <person name="Yu C."/>
            <person name="Park S."/>
            <person name="Hammonds A.S."/>
            <person name="Booth B.W."/>
            <person name="Celniker S.E."/>
        </authorList>
    </citation>
    <scope>NUCLEOTIDE SEQUENCE [LARGE SCALE GENOMIC DNA]</scope>
    <source>
        <strain evidence="1 2">BDGP4</strain>
    </source>
</reference>
<proteinExistence type="predicted"/>
<evidence type="ECO:0000313" key="1">
    <source>
        <dbReference type="EMBL" id="ASV69075.1"/>
    </source>
</evidence>
<dbReference type="RefSeq" id="WP_095372639.1">
    <property type="nucleotide sequence ID" value="NZ_CP022983.1"/>
</dbReference>
<evidence type="ECO:0000313" key="2">
    <source>
        <dbReference type="Proteomes" id="UP000215137"/>
    </source>
</evidence>